<dbReference type="PANTHER" id="PTHR33116:SF78">
    <property type="entry name" value="OS12G0587133 PROTEIN"/>
    <property type="match status" value="1"/>
</dbReference>
<accession>A0A2K3MFK5</accession>
<dbReference type="AlphaFoldDB" id="A0A2K3MFK5"/>
<protein>
    <submittedName>
        <fullName evidence="1">Ribonuclease H</fullName>
    </submittedName>
</protein>
<feature type="non-terminal residue" evidence="1">
    <location>
        <position position="404"/>
    </location>
</feature>
<dbReference type="Proteomes" id="UP000236291">
    <property type="component" value="Unassembled WGS sequence"/>
</dbReference>
<comment type="caution">
    <text evidence="1">The sequence shown here is derived from an EMBL/GenBank/DDBJ whole genome shotgun (WGS) entry which is preliminary data.</text>
</comment>
<evidence type="ECO:0000313" key="1">
    <source>
        <dbReference type="EMBL" id="PNX89544.1"/>
    </source>
</evidence>
<proteinExistence type="predicted"/>
<dbReference type="PANTHER" id="PTHR33116">
    <property type="entry name" value="REVERSE TRANSCRIPTASE ZINC-BINDING DOMAIN-CONTAINING PROTEIN-RELATED-RELATED"/>
    <property type="match status" value="1"/>
</dbReference>
<dbReference type="ExpressionAtlas" id="A0A2K3MFK5">
    <property type="expression patterns" value="baseline"/>
</dbReference>
<dbReference type="STRING" id="57577.A0A2K3MFK5"/>
<name>A0A2K3MFK5_TRIPR</name>
<gene>
    <name evidence="1" type="ORF">L195_g045664</name>
</gene>
<sequence>MLIGKGSWDNVWTIKTILRGFELVSGMKINFVKSKLYGINVGERFLEAAANFLLCKSESIPFKFLGLPVGANPRRLNTWKPVVESMLKRLSGWNGRHLSIGGRVTLINSVLSSLPLYFFSFFKAPKGVIHQLVKIQRNFLWGGGLDDKKLCWVKWEHVCLPKEKGGLGVKDLSLFNQALLSKWRWRCIVDINAVWYELLRHRYENNFRNLLSWDGASSSPKDSIWWRDVLKVGELDGELWFPKCVSSVLGDGKMIGFWKEKWCGEVPFRLLFPNLFDKEFDQNVVVADRLVGINSNRHWQWAWSSDLTTYEEEDLQALQQILLAVSMGAESEDKWRWIPEKSGIFTVKSVYSFFLSGRVMHDVNPGVLPALKSLWENDIPSKVGVFGWRLLLEKLPTRAALASR</sequence>
<organism evidence="1 2">
    <name type="scientific">Trifolium pratense</name>
    <name type="common">Red clover</name>
    <dbReference type="NCBI Taxonomy" id="57577"/>
    <lineage>
        <taxon>Eukaryota</taxon>
        <taxon>Viridiplantae</taxon>
        <taxon>Streptophyta</taxon>
        <taxon>Embryophyta</taxon>
        <taxon>Tracheophyta</taxon>
        <taxon>Spermatophyta</taxon>
        <taxon>Magnoliopsida</taxon>
        <taxon>eudicotyledons</taxon>
        <taxon>Gunneridae</taxon>
        <taxon>Pentapetalae</taxon>
        <taxon>rosids</taxon>
        <taxon>fabids</taxon>
        <taxon>Fabales</taxon>
        <taxon>Fabaceae</taxon>
        <taxon>Papilionoideae</taxon>
        <taxon>50 kb inversion clade</taxon>
        <taxon>NPAAA clade</taxon>
        <taxon>Hologalegina</taxon>
        <taxon>IRL clade</taxon>
        <taxon>Trifolieae</taxon>
        <taxon>Trifolium</taxon>
    </lineage>
</organism>
<reference evidence="1 2" key="2">
    <citation type="journal article" date="2017" name="Front. Plant Sci.">
        <title>Gene Classification and Mining of Molecular Markers Useful in Red Clover (Trifolium pratense) Breeding.</title>
        <authorList>
            <person name="Istvanek J."/>
            <person name="Dluhosova J."/>
            <person name="Dluhos P."/>
            <person name="Patkova L."/>
            <person name="Nedelnik J."/>
            <person name="Repkova J."/>
        </authorList>
    </citation>
    <scope>NUCLEOTIDE SEQUENCE [LARGE SCALE GENOMIC DNA]</scope>
    <source>
        <strain evidence="2">cv. Tatra</strain>
        <tissue evidence="1">Young leaves</tissue>
    </source>
</reference>
<evidence type="ECO:0000313" key="2">
    <source>
        <dbReference type="Proteomes" id="UP000236291"/>
    </source>
</evidence>
<dbReference type="EMBL" id="ASHM01060121">
    <property type="protein sequence ID" value="PNX89544.1"/>
    <property type="molecule type" value="Genomic_DNA"/>
</dbReference>
<reference evidence="1 2" key="1">
    <citation type="journal article" date="2014" name="Am. J. Bot.">
        <title>Genome assembly and annotation for red clover (Trifolium pratense; Fabaceae).</title>
        <authorList>
            <person name="Istvanek J."/>
            <person name="Jaros M."/>
            <person name="Krenek A."/>
            <person name="Repkova J."/>
        </authorList>
    </citation>
    <scope>NUCLEOTIDE SEQUENCE [LARGE SCALE GENOMIC DNA]</scope>
    <source>
        <strain evidence="2">cv. Tatra</strain>
        <tissue evidence="1">Young leaves</tissue>
    </source>
</reference>